<reference evidence="2 5" key="2">
    <citation type="submission" date="2019-07" db="EMBL/GenBank/DDBJ databases">
        <authorList>
            <consortium name="GenomeTrakr network: Whole genome sequencing for foodborne pathogen traceback"/>
        </authorList>
    </citation>
    <scope>NUCLEOTIDE SEQUENCE [LARGE SCALE GENOMIC DNA]</scope>
    <source>
        <strain evidence="2 5">PSU-1859</strain>
    </source>
</reference>
<dbReference type="AlphaFoldDB" id="A0A0K5XLL0"/>
<gene>
    <name evidence="4" type="ORF">DNX30_15595</name>
    <name evidence="2" type="ORF">FPS11_16220</name>
    <name evidence="3" type="ORF">Q2V64_18925</name>
</gene>
<reference evidence="3" key="3">
    <citation type="submission" date="2023-07" db="EMBL/GenBank/DDBJ databases">
        <title>High risk of intestinal colonization with ESBL-producing Escherichia coli among soldiers of military contingents in specific geographic regions.</title>
        <authorList>
            <person name="Literacka E."/>
        </authorList>
    </citation>
    <scope>NUCLEOTIDE SEQUENCE</scope>
    <source>
        <strain evidence="3">33</strain>
    </source>
</reference>
<dbReference type="Proteomes" id="UP000885382">
    <property type="component" value="Unassembled WGS sequence"/>
</dbReference>
<evidence type="ECO:0000313" key="4">
    <source>
        <dbReference type="EMBL" id="MJL94160.1"/>
    </source>
</evidence>
<dbReference type="SUPFAM" id="SSF109604">
    <property type="entry name" value="HD-domain/PDEase-like"/>
    <property type="match status" value="1"/>
</dbReference>
<comment type="caution">
    <text evidence="2">The sequence shown here is derived from an EMBL/GenBank/DDBJ whole genome shotgun (WGS) entry which is preliminary data.</text>
</comment>
<organism evidence="2 5">
    <name type="scientific">Escherichia coli</name>
    <dbReference type="NCBI Taxonomy" id="562"/>
    <lineage>
        <taxon>Bacteria</taxon>
        <taxon>Pseudomonadati</taxon>
        <taxon>Pseudomonadota</taxon>
        <taxon>Gammaproteobacteria</taxon>
        <taxon>Enterobacterales</taxon>
        <taxon>Enterobacteriaceae</taxon>
        <taxon>Escherichia</taxon>
    </lineage>
</organism>
<dbReference type="GO" id="GO:0008893">
    <property type="term" value="F:guanosine-3',5'-bis(diphosphate) 3'-diphosphatase activity"/>
    <property type="evidence" value="ECO:0007669"/>
    <property type="project" value="TreeGrafter"/>
</dbReference>
<sequence length="213" mass="23949">MSSISEAHMFAAGAHGGVGQKRKYTGEDYINHPVAVREIVALHDGTVEMQIAALLHDVVEDTHVTIEMVRDHFGERVAEMVQALTNIARPEDGNRIQRFIINVRELEQNLDMQTRMIKLADLLDNTSSIVSRDPEFSAVYLAEKELMLDVLFHGKEIGANADVVEYMERIGIEHPLLLSAMAKVTEGIALLKPVHIKRYEKHKSLIWSAWEAA</sequence>
<dbReference type="GeneID" id="86948752"/>
<dbReference type="Gene3D" id="1.10.3210.10">
    <property type="entry name" value="Hypothetical protein af1432"/>
    <property type="match status" value="1"/>
</dbReference>
<protein>
    <submittedName>
        <fullName evidence="2">HD domain-containing protein</fullName>
    </submittedName>
</protein>
<dbReference type="Pfam" id="PF13328">
    <property type="entry name" value="HD_4"/>
    <property type="match status" value="1"/>
</dbReference>
<evidence type="ECO:0000259" key="1">
    <source>
        <dbReference type="SMART" id="SM00471"/>
    </source>
</evidence>
<dbReference type="InterPro" id="IPR003607">
    <property type="entry name" value="HD/PDEase_dom"/>
</dbReference>
<name>A0A0K5XLL0_ECOLX</name>
<dbReference type="Proteomes" id="UP001174465">
    <property type="component" value="Unassembled WGS sequence"/>
</dbReference>
<reference evidence="4" key="1">
    <citation type="submission" date="2018-06" db="EMBL/GenBank/DDBJ databases">
        <authorList>
            <person name="Ashton P.M."/>
            <person name="Dallman T."/>
            <person name="Nair S."/>
            <person name="De Pinna E."/>
            <person name="Peters T."/>
            <person name="Grant K."/>
        </authorList>
    </citation>
    <scope>NUCLEOTIDE SEQUENCE [LARGE SCALE GENOMIC DNA]</scope>
    <source>
        <strain evidence="4">462023</strain>
    </source>
</reference>
<accession>A0A0K5XLL0</accession>
<dbReference type="PANTHER" id="PTHR46246">
    <property type="entry name" value="GUANOSINE-3',5'-BIS(DIPHOSPHATE) 3'-PYROPHOSPHOHYDROLASE MESH1"/>
    <property type="match status" value="1"/>
</dbReference>
<dbReference type="EMBL" id="JAUKZB010000013">
    <property type="protein sequence ID" value="MDO2731796.1"/>
    <property type="molecule type" value="Genomic_DNA"/>
</dbReference>
<proteinExistence type="predicted"/>
<dbReference type="EMBL" id="AASFMQ010000022">
    <property type="protein sequence ID" value="EFB3616440.1"/>
    <property type="molecule type" value="Genomic_DNA"/>
</dbReference>
<feature type="domain" description="HD/PDEase" evidence="1">
    <location>
        <begin position="25"/>
        <end position="135"/>
    </location>
</feature>
<evidence type="ECO:0000313" key="2">
    <source>
        <dbReference type="EMBL" id="EFB3616440.1"/>
    </source>
</evidence>
<dbReference type="Proteomes" id="UP000543252">
    <property type="component" value="Unassembled WGS sequence"/>
</dbReference>
<evidence type="ECO:0000313" key="3">
    <source>
        <dbReference type="EMBL" id="MDO2731796.1"/>
    </source>
</evidence>
<dbReference type="SMART" id="SM00471">
    <property type="entry name" value="HDc"/>
    <property type="match status" value="1"/>
</dbReference>
<dbReference type="RefSeq" id="WP_021533175.1">
    <property type="nucleotide sequence ID" value="NZ_BFOL01000003.1"/>
</dbReference>
<dbReference type="CDD" id="cd00077">
    <property type="entry name" value="HDc"/>
    <property type="match status" value="1"/>
</dbReference>
<dbReference type="EMBL" id="RTJF01000017">
    <property type="protein sequence ID" value="MJL94160.1"/>
    <property type="molecule type" value="Genomic_DNA"/>
</dbReference>
<dbReference type="InterPro" id="IPR052194">
    <property type="entry name" value="MESH1"/>
</dbReference>
<dbReference type="PANTHER" id="PTHR46246:SF1">
    <property type="entry name" value="GUANOSINE-3',5'-BIS(DIPHOSPHATE) 3'-PYROPHOSPHOHYDROLASE MESH1"/>
    <property type="match status" value="1"/>
</dbReference>
<evidence type="ECO:0000313" key="5">
    <source>
        <dbReference type="Proteomes" id="UP000543252"/>
    </source>
</evidence>